<accession>A0A6J5SWH3</accession>
<gene>
    <name evidence="1" type="ORF">UFOVP1604_197</name>
</gene>
<proteinExistence type="predicted"/>
<dbReference type="EMBL" id="LR797474">
    <property type="protein sequence ID" value="CAB4219114.1"/>
    <property type="molecule type" value="Genomic_DNA"/>
</dbReference>
<evidence type="ECO:0000313" key="1">
    <source>
        <dbReference type="EMBL" id="CAB4219114.1"/>
    </source>
</evidence>
<organism evidence="1">
    <name type="scientific">uncultured Caudovirales phage</name>
    <dbReference type="NCBI Taxonomy" id="2100421"/>
    <lineage>
        <taxon>Viruses</taxon>
        <taxon>Duplodnaviria</taxon>
        <taxon>Heunggongvirae</taxon>
        <taxon>Uroviricota</taxon>
        <taxon>Caudoviricetes</taxon>
        <taxon>Peduoviridae</taxon>
        <taxon>Maltschvirus</taxon>
        <taxon>Maltschvirus maltsch</taxon>
    </lineage>
</organism>
<sequence>MLLQTLVAEFLRILEKSGRDWHRIAWAIRGLESEVKRSSLTAADWYPELEEYLESRVVEALQLARDEAIGREEFEWAHEITVRLAELGWEKLQEEEICGDQKI</sequence>
<protein>
    <submittedName>
        <fullName evidence="1">Uncharacterized protein</fullName>
    </submittedName>
</protein>
<name>A0A6J5SWH3_9CAUD</name>
<reference evidence="1" key="1">
    <citation type="submission" date="2020-05" db="EMBL/GenBank/DDBJ databases">
        <authorList>
            <person name="Chiriac C."/>
            <person name="Salcher M."/>
            <person name="Ghai R."/>
            <person name="Kavagutti S V."/>
        </authorList>
    </citation>
    <scope>NUCLEOTIDE SEQUENCE</scope>
</reference>